<evidence type="ECO:0000313" key="4">
    <source>
        <dbReference type="Proteomes" id="UP000015453"/>
    </source>
</evidence>
<keyword evidence="2" id="KW-0472">Membrane</keyword>
<dbReference type="EMBL" id="AUSU01000052">
    <property type="protein sequence ID" value="EPS74550.1"/>
    <property type="molecule type" value="Genomic_DNA"/>
</dbReference>
<comment type="caution">
    <text evidence="3">The sequence shown here is derived from an EMBL/GenBank/DDBJ whole genome shotgun (WGS) entry which is preliminary data.</text>
</comment>
<dbReference type="Proteomes" id="UP000015453">
    <property type="component" value="Unassembled WGS sequence"/>
</dbReference>
<dbReference type="PANTHER" id="PTHR33640">
    <property type="entry name" value="TRANSMEMBRANE PROTEIN"/>
    <property type="match status" value="1"/>
</dbReference>
<evidence type="ECO:0000256" key="1">
    <source>
        <dbReference type="SAM" id="MobiDB-lite"/>
    </source>
</evidence>
<sequence>MEPLKFYDVGLEKRRAFARHSRIKRIAALFRFFEFCLFLLLFSKYSPQISLLKFSFSGEYFRGVTLTLASPQFVFFVGNAIVVALLLGSAKTGGKPTDFYDEYVSKSQSAHRIRINYPDKENESLTRSCPAKLPTPTPTPTQTETLEVRRYLKRTRSGNFRKAAVDSGKKSPAEEVSSEEFRRIVEAFIERQQRFLREEE</sequence>
<gene>
    <name evidence="3" type="ORF">M569_00213</name>
</gene>
<reference evidence="3 4" key="1">
    <citation type="journal article" date="2013" name="BMC Genomics">
        <title>The miniature genome of a carnivorous plant Genlisea aurea contains a low number of genes and short non-coding sequences.</title>
        <authorList>
            <person name="Leushkin E.V."/>
            <person name="Sutormin R.A."/>
            <person name="Nabieva E.R."/>
            <person name="Penin A.A."/>
            <person name="Kondrashov A.S."/>
            <person name="Logacheva M.D."/>
        </authorList>
    </citation>
    <scope>NUCLEOTIDE SEQUENCE [LARGE SCALE GENOMIC DNA]</scope>
</reference>
<feature type="transmembrane region" description="Helical" evidence="2">
    <location>
        <begin position="63"/>
        <end position="87"/>
    </location>
</feature>
<dbReference type="PANTHER" id="PTHR33640:SF8">
    <property type="entry name" value="TRANSMEMBRANE PROTEIN"/>
    <property type="match status" value="1"/>
</dbReference>
<accession>S8D554</accession>
<evidence type="ECO:0008006" key="5">
    <source>
        <dbReference type="Google" id="ProtNLM"/>
    </source>
</evidence>
<organism evidence="3 4">
    <name type="scientific">Genlisea aurea</name>
    <dbReference type="NCBI Taxonomy" id="192259"/>
    <lineage>
        <taxon>Eukaryota</taxon>
        <taxon>Viridiplantae</taxon>
        <taxon>Streptophyta</taxon>
        <taxon>Embryophyta</taxon>
        <taxon>Tracheophyta</taxon>
        <taxon>Spermatophyta</taxon>
        <taxon>Magnoliopsida</taxon>
        <taxon>eudicotyledons</taxon>
        <taxon>Gunneridae</taxon>
        <taxon>Pentapetalae</taxon>
        <taxon>asterids</taxon>
        <taxon>lamiids</taxon>
        <taxon>Lamiales</taxon>
        <taxon>Lentibulariaceae</taxon>
        <taxon>Genlisea</taxon>
    </lineage>
</organism>
<keyword evidence="2" id="KW-0812">Transmembrane</keyword>
<dbReference type="AlphaFoldDB" id="S8D554"/>
<proteinExistence type="predicted"/>
<evidence type="ECO:0000256" key="2">
    <source>
        <dbReference type="SAM" id="Phobius"/>
    </source>
</evidence>
<dbReference type="OrthoDB" id="1095087at2759"/>
<name>S8D554_9LAMI</name>
<feature type="transmembrane region" description="Helical" evidence="2">
    <location>
        <begin position="23"/>
        <end position="43"/>
    </location>
</feature>
<protein>
    <recommendedName>
        <fullName evidence="5">DUF4408 domain-containing protein</fullName>
    </recommendedName>
</protein>
<keyword evidence="4" id="KW-1185">Reference proteome</keyword>
<evidence type="ECO:0000313" key="3">
    <source>
        <dbReference type="EMBL" id="EPS74550.1"/>
    </source>
</evidence>
<feature type="region of interest" description="Disordered" evidence="1">
    <location>
        <begin position="123"/>
        <end position="142"/>
    </location>
</feature>
<keyword evidence="2" id="KW-1133">Transmembrane helix</keyword>